<feature type="compositionally biased region" description="Low complexity" evidence="1">
    <location>
        <begin position="730"/>
        <end position="742"/>
    </location>
</feature>
<feature type="compositionally biased region" description="Polar residues" evidence="1">
    <location>
        <begin position="100"/>
        <end position="120"/>
    </location>
</feature>
<feature type="compositionally biased region" description="Polar residues" evidence="1">
    <location>
        <begin position="367"/>
        <end position="392"/>
    </location>
</feature>
<feature type="compositionally biased region" description="Low complexity" evidence="1">
    <location>
        <begin position="301"/>
        <end position="326"/>
    </location>
</feature>
<feature type="region of interest" description="Disordered" evidence="1">
    <location>
        <begin position="292"/>
        <end position="333"/>
    </location>
</feature>
<name>A0A2S2Q1S0_9HEMI</name>
<feature type="region of interest" description="Disordered" evidence="1">
    <location>
        <begin position="367"/>
        <end position="394"/>
    </location>
</feature>
<dbReference type="EMBL" id="GGMS01002522">
    <property type="protein sequence ID" value="MBY71725.1"/>
    <property type="molecule type" value="Transcribed_RNA"/>
</dbReference>
<evidence type="ECO:0000313" key="2">
    <source>
        <dbReference type="EMBL" id="MBY71725.1"/>
    </source>
</evidence>
<evidence type="ECO:0000256" key="1">
    <source>
        <dbReference type="SAM" id="MobiDB-lite"/>
    </source>
</evidence>
<reference evidence="2" key="1">
    <citation type="submission" date="2018-04" db="EMBL/GenBank/DDBJ databases">
        <title>Transcriptome assembly of Sipha flava.</title>
        <authorList>
            <person name="Scully E.D."/>
            <person name="Geib S.M."/>
            <person name="Palmer N.A."/>
            <person name="Koch K."/>
            <person name="Bradshaw J."/>
            <person name="Heng-Moss T."/>
            <person name="Sarath G."/>
        </authorList>
    </citation>
    <scope>NUCLEOTIDE SEQUENCE</scope>
</reference>
<feature type="compositionally biased region" description="Low complexity" evidence="1">
    <location>
        <begin position="756"/>
        <end position="771"/>
    </location>
</feature>
<feature type="compositionally biased region" description="Polar residues" evidence="1">
    <location>
        <begin position="205"/>
        <end position="220"/>
    </location>
</feature>
<accession>A0A2S2Q1S0</accession>
<feature type="compositionally biased region" description="Polar residues" evidence="1">
    <location>
        <begin position="651"/>
        <end position="681"/>
    </location>
</feature>
<feature type="compositionally biased region" description="Polar residues" evidence="1">
    <location>
        <begin position="432"/>
        <end position="457"/>
    </location>
</feature>
<feature type="compositionally biased region" description="Low complexity" evidence="1">
    <location>
        <begin position="83"/>
        <end position="92"/>
    </location>
</feature>
<dbReference type="OrthoDB" id="6630177at2759"/>
<feature type="region of interest" description="Disordered" evidence="1">
    <location>
        <begin position="205"/>
        <end position="229"/>
    </location>
</feature>
<feature type="region of interest" description="Disordered" evidence="1">
    <location>
        <begin position="72"/>
        <end position="120"/>
    </location>
</feature>
<dbReference type="AlphaFoldDB" id="A0A2S2Q1S0"/>
<gene>
    <name evidence="2" type="ORF">g.58896</name>
</gene>
<feature type="compositionally biased region" description="Polar residues" evidence="1">
    <location>
        <begin position="72"/>
        <end position="82"/>
    </location>
</feature>
<feature type="region of interest" description="Disordered" evidence="1">
    <location>
        <begin position="717"/>
        <end position="793"/>
    </location>
</feature>
<feature type="compositionally biased region" description="Polar residues" evidence="1">
    <location>
        <begin position="590"/>
        <end position="643"/>
    </location>
</feature>
<sequence>MKTKAPHVHLVKSYVDDFQRKERQASIDPSRMYLPPKIDSVASSDFGDQIDASNNSKGYGEIALVQDNFSNNQSTEVNNYGVSTKTTDGSGDTDQKLPLSRNSRYNTLTSGDSNMGRLSNKNSVRNLPGTDNYGSSSGTTIPNNGITALWGRTDNYEQKELLATVQSQGLTRGYYNQVTDGTQFGQNLDFGNRYTQNMVQTTNLGYDNTASSPDSRSVGQKSYDRGNNRNIVSSESSQILNYNSGYENTLPYPYTQIPVNSGQRNVLLGTNNYEQQRSHSLGIEKNYRQISTKNNGYNQDGLLNPLNGFNQGQQNQQVSNSNGPPNFQTPVNEGNYFHSASNIGTTDGYKKEALFIGANGFGQSQTAVSNNYGPTSSQSSFSNRNHYDQNNGGYYRNALIRPQGDPDNYNSLGYQAFSLNKENYYQNLVTNRGYTQEPPQNSNNLRPYSVEQNPSNRSNKETAKLGAHSQSASTSSECNCGTPTDKPQKGVYNNNGIATQILGQISFSSTPSYEQGTKSSSIGNINLRTKSSCGVHKSKIHSTLVPKDQYQNSNLPGNPVFQKLPNGANTPTNNGDFGLPGPNAFSNFAPGNQLNRLNKTNDSPTTTNNGDFGSPSPNAFSNFAPGSQLSGENDIPVTSNNSGFGLPGPNAFSNFAPGNQLNRPNVTSDTPATTNNGDFGSPGTNAFSNFAPENQPNWTNNTPAITNISSFGLPGQNAFSNFAPENQPHGTNDTPTTTNNGDFGSPGQNAFSNFSPVNQPNKPNKANNSPAITNNDDFSSPGQNAFSNFAPGNQQNWVYDTPVKTNNGDFGALGLNGFLSSTPGNQHNQPDGPNYIPAIITNSDYGSPDLNSFTNFAPSNLPSQVINTGNNNCGTSNYGNKIEPVFSTANIGY</sequence>
<feature type="compositionally biased region" description="Polar residues" evidence="1">
    <location>
        <begin position="746"/>
        <end position="755"/>
    </location>
</feature>
<organism evidence="2">
    <name type="scientific">Sipha flava</name>
    <name type="common">yellow sugarcane aphid</name>
    <dbReference type="NCBI Taxonomy" id="143950"/>
    <lineage>
        <taxon>Eukaryota</taxon>
        <taxon>Metazoa</taxon>
        <taxon>Ecdysozoa</taxon>
        <taxon>Arthropoda</taxon>
        <taxon>Hexapoda</taxon>
        <taxon>Insecta</taxon>
        <taxon>Pterygota</taxon>
        <taxon>Neoptera</taxon>
        <taxon>Paraneoptera</taxon>
        <taxon>Hemiptera</taxon>
        <taxon>Sternorrhyncha</taxon>
        <taxon>Aphidomorpha</taxon>
        <taxon>Aphidoidea</taxon>
        <taxon>Aphididae</taxon>
        <taxon>Sipha</taxon>
    </lineage>
</organism>
<feature type="compositionally biased region" description="Polar residues" evidence="1">
    <location>
        <begin position="772"/>
        <end position="793"/>
    </location>
</feature>
<proteinExistence type="predicted"/>
<feature type="region of interest" description="Disordered" evidence="1">
    <location>
        <begin position="432"/>
        <end position="482"/>
    </location>
</feature>
<feature type="region of interest" description="Disordered" evidence="1">
    <location>
        <begin position="590"/>
        <end position="681"/>
    </location>
</feature>
<protein>
    <submittedName>
        <fullName evidence="2">Uncharacterized protein</fullName>
    </submittedName>
</protein>
<feature type="compositionally biased region" description="Polar residues" evidence="1">
    <location>
        <begin position="468"/>
        <end position="482"/>
    </location>
</feature>